<dbReference type="AlphaFoldDB" id="A0A074XHP3"/>
<protein>
    <submittedName>
        <fullName evidence="1">Uncharacterized protein</fullName>
    </submittedName>
</protein>
<dbReference type="GeneID" id="40752411"/>
<evidence type="ECO:0000313" key="2">
    <source>
        <dbReference type="Proteomes" id="UP000030706"/>
    </source>
</evidence>
<name>A0A074XHP3_AURPU</name>
<dbReference type="HOGENOM" id="CLU_1128867_0_0_1"/>
<sequence length="246" mass="29898">MFALNRLTASAFHVFRYRSAPAIQSFWHGFTSTSSNYDDDKKQWRREYNARYYLENRERLREAKSKQYHKNIEKSRQKNNDYLDKMEKEDPERLERRVRQIREILASKYRDPEWRQRELIRRKQQYRDNHAYKQRLAIGNWLVRRCPDPGAFTWKTHTPIVYPEVVRHTCASCKIRRRRRRLWWRRNSTDPEKQTDSQDKDQTNPANPELFDCHGCYTKDMSDMGRLMPVGHENHVFGIGMKSPTP</sequence>
<dbReference type="RefSeq" id="XP_029759386.1">
    <property type="nucleotide sequence ID" value="XM_029910105.1"/>
</dbReference>
<dbReference type="EMBL" id="KL584985">
    <property type="protein sequence ID" value="KEQ83199.1"/>
    <property type="molecule type" value="Genomic_DNA"/>
</dbReference>
<keyword evidence="2" id="KW-1185">Reference proteome</keyword>
<accession>A0A074XHP3</accession>
<proteinExistence type="predicted"/>
<reference evidence="1 2" key="1">
    <citation type="journal article" date="2014" name="BMC Genomics">
        <title>Genome sequencing of four Aureobasidium pullulans varieties: biotechnological potential, stress tolerance, and description of new species.</title>
        <authorList>
            <person name="Gostin Ar C."/>
            <person name="Ohm R.A."/>
            <person name="Kogej T."/>
            <person name="Sonjak S."/>
            <person name="Turk M."/>
            <person name="Zajc J."/>
            <person name="Zalar P."/>
            <person name="Grube M."/>
            <person name="Sun H."/>
            <person name="Han J."/>
            <person name="Sharma A."/>
            <person name="Chiniquy J."/>
            <person name="Ngan C.Y."/>
            <person name="Lipzen A."/>
            <person name="Barry K."/>
            <person name="Grigoriev I.V."/>
            <person name="Gunde-Cimerman N."/>
        </authorList>
    </citation>
    <scope>NUCLEOTIDE SEQUENCE [LARGE SCALE GENOMIC DNA]</scope>
    <source>
        <strain evidence="1 2">EXF-150</strain>
    </source>
</reference>
<organism evidence="1 2">
    <name type="scientific">Aureobasidium pullulans EXF-150</name>
    <dbReference type="NCBI Taxonomy" id="1043002"/>
    <lineage>
        <taxon>Eukaryota</taxon>
        <taxon>Fungi</taxon>
        <taxon>Dikarya</taxon>
        <taxon>Ascomycota</taxon>
        <taxon>Pezizomycotina</taxon>
        <taxon>Dothideomycetes</taxon>
        <taxon>Dothideomycetidae</taxon>
        <taxon>Dothideales</taxon>
        <taxon>Saccotheciaceae</taxon>
        <taxon>Aureobasidium</taxon>
    </lineage>
</organism>
<dbReference type="Proteomes" id="UP000030706">
    <property type="component" value="Unassembled WGS sequence"/>
</dbReference>
<gene>
    <name evidence="1" type="ORF">M438DRAFT_43524</name>
</gene>
<evidence type="ECO:0000313" key="1">
    <source>
        <dbReference type="EMBL" id="KEQ83199.1"/>
    </source>
</evidence>